<dbReference type="Proteomes" id="UP000509684">
    <property type="component" value="Chromosome"/>
</dbReference>
<proteinExistence type="predicted"/>
<evidence type="ECO:0008006" key="4">
    <source>
        <dbReference type="Google" id="ProtNLM"/>
    </source>
</evidence>
<sequence>MVLTRGIRKQIVGVLLSALSLSAVLPAGAQENADTVNLFDGRWHFSLTPYAWTPTIYTSATFSPRGLTDGVSADLHSTIGDYFSKLSFAFFLATEARKSEWSVFADYIYLKLAEQDSGVKPVFRPGGTGAIPFDASMDLKADILTLGGGYTVWRQGASYLDVFVGTRYLHITNSLDFGLPGGVRQRDASASMNKWDVIGGIRGQFALSEDGRWFMPYYLDLGAGSNNTTWQALVGAGYRYGWGDVTLSVRNLSYDFTGRGDSGLDARFTGFALGATFKF</sequence>
<organism evidence="2 3">
    <name type="scientific">Candidatus Accumulibacter cognatus</name>
    <dbReference type="NCBI Taxonomy" id="2954383"/>
    <lineage>
        <taxon>Bacteria</taxon>
        <taxon>Pseudomonadati</taxon>
        <taxon>Pseudomonadota</taxon>
        <taxon>Betaproteobacteria</taxon>
        <taxon>Candidatus Accumulibacter</taxon>
    </lineage>
</organism>
<evidence type="ECO:0000313" key="2">
    <source>
        <dbReference type="EMBL" id="QLH48562.1"/>
    </source>
</evidence>
<keyword evidence="1" id="KW-0732">Signal</keyword>
<dbReference type="KEGG" id="acog:HWD57_01220"/>
<dbReference type="AlphaFoldDB" id="A0A7D5SBI1"/>
<feature type="signal peptide" evidence="1">
    <location>
        <begin position="1"/>
        <end position="29"/>
    </location>
</feature>
<evidence type="ECO:0000313" key="3">
    <source>
        <dbReference type="Proteomes" id="UP000509684"/>
    </source>
</evidence>
<accession>A0A7D5SBI1</accession>
<reference evidence="2 3" key="1">
    <citation type="journal article" date="2019" name="Microbiome">
        <title>Annotated bacterial chromosomes from frame-shift-corrected long-read metagenomic data.</title>
        <authorList>
            <person name="Arumugam K."/>
            <person name="Bagci C."/>
            <person name="Bessarab I."/>
            <person name="Beier S."/>
            <person name="Buchfink B."/>
            <person name="Gorska A."/>
            <person name="Qiu G."/>
            <person name="Huson D.H."/>
            <person name="Williams R.B.H."/>
        </authorList>
    </citation>
    <scope>NUCLEOTIDE SEQUENCE [LARGE SCALE GENOMIC DNA]</scope>
    <source>
        <strain evidence="2">SSA1</strain>
    </source>
</reference>
<dbReference type="EMBL" id="CP058708">
    <property type="protein sequence ID" value="QLH48562.1"/>
    <property type="molecule type" value="Genomic_DNA"/>
</dbReference>
<name>A0A7D5SBI1_9PROT</name>
<protein>
    <recommendedName>
        <fullName evidence="4">Outer membrane beta-barrel protein</fullName>
    </recommendedName>
</protein>
<evidence type="ECO:0000256" key="1">
    <source>
        <dbReference type="SAM" id="SignalP"/>
    </source>
</evidence>
<feature type="chain" id="PRO_5028257431" description="Outer membrane beta-barrel protein" evidence="1">
    <location>
        <begin position="30"/>
        <end position="279"/>
    </location>
</feature>
<gene>
    <name evidence="2" type="ORF">HWD57_01220</name>
</gene>